<evidence type="ECO:0000313" key="3">
    <source>
        <dbReference type="EMBL" id="NHM13472.1"/>
    </source>
</evidence>
<dbReference type="Pfam" id="PF13280">
    <property type="entry name" value="WYL"/>
    <property type="match status" value="1"/>
</dbReference>
<evidence type="ECO:0000259" key="1">
    <source>
        <dbReference type="Pfam" id="PF13280"/>
    </source>
</evidence>
<dbReference type="InterPro" id="IPR026881">
    <property type="entry name" value="WYL_dom"/>
</dbReference>
<feature type="domain" description="WCX" evidence="2">
    <location>
        <begin position="247"/>
        <end position="323"/>
    </location>
</feature>
<proteinExistence type="predicted"/>
<dbReference type="InterPro" id="IPR036390">
    <property type="entry name" value="WH_DNA-bd_sf"/>
</dbReference>
<dbReference type="Proteomes" id="UP000636394">
    <property type="component" value="Unassembled WGS sequence"/>
</dbReference>
<evidence type="ECO:0000259" key="2">
    <source>
        <dbReference type="Pfam" id="PF25583"/>
    </source>
</evidence>
<feature type="domain" description="WYL" evidence="1">
    <location>
        <begin position="141"/>
        <end position="215"/>
    </location>
</feature>
<evidence type="ECO:0000313" key="4">
    <source>
        <dbReference type="Proteomes" id="UP000636394"/>
    </source>
</evidence>
<protein>
    <submittedName>
        <fullName evidence="3">WYL domain-containing protein</fullName>
    </submittedName>
</protein>
<dbReference type="PANTHER" id="PTHR34580:SF1">
    <property type="entry name" value="PROTEIN PAFC"/>
    <property type="match status" value="1"/>
</dbReference>
<reference evidence="3 4" key="1">
    <citation type="submission" date="2019-11" db="EMBL/GenBank/DDBJ databases">
        <title>Eggerthellaceae novel genus isolated from the rectal contents of marmort.</title>
        <authorList>
            <person name="Zhang G."/>
        </authorList>
    </citation>
    <scope>NUCLEOTIDE SEQUENCE [LARGE SCALE GENOMIC DNA]</scope>
    <source>
        <strain evidence="4">zg-886</strain>
    </source>
</reference>
<dbReference type="InterPro" id="IPR057727">
    <property type="entry name" value="WCX_dom"/>
</dbReference>
<gene>
    <name evidence="3" type="ORF">GMI68_01585</name>
</gene>
<dbReference type="SUPFAM" id="SSF46785">
    <property type="entry name" value="Winged helix' DNA-binding domain"/>
    <property type="match status" value="1"/>
</dbReference>
<organism evidence="3 4">
    <name type="scientific">Xiamenia xianingshaonis</name>
    <dbReference type="NCBI Taxonomy" id="2682776"/>
    <lineage>
        <taxon>Bacteria</taxon>
        <taxon>Bacillati</taxon>
        <taxon>Actinomycetota</taxon>
        <taxon>Coriobacteriia</taxon>
        <taxon>Eggerthellales</taxon>
        <taxon>Eggerthellaceae</taxon>
        <taxon>Xiamenia</taxon>
    </lineage>
</organism>
<dbReference type="PANTHER" id="PTHR34580">
    <property type="match status" value="1"/>
</dbReference>
<sequence>MSGNPQKLKLLYLMKLFGEETDEVHGVTMNRILEYLSERGISAERKSVYRDIHTLREFGFDVRVFHRLPDEYALANRLFTLSEIMLMIDAVQGSQFLTKKTSDRLVKTLKTFASKHDRKGLDKAVHVHRRVKSQNDSALSNVDVIQQALTQKRKVRFRYFSYDGNKQKALRHEGRWYEETPVQVVFSEGRYYLVAYNEKHESFVHYRVDRMIDVEASEAPRVRNEAVASYNVRELEDRAFGMYAGEAVPVTFSVDESLMDVVVDRFGKDVVTAKLPDGRASVHTTVLRSPVFYGWLAQLGDKVTIEIPQWLAEDYQQHLRDILAMYEQKPAERPSLPGVELSE</sequence>
<name>A0ABX0IKW2_9ACTN</name>
<dbReference type="PROSITE" id="PS52050">
    <property type="entry name" value="WYL"/>
    <property type="match status" value="1"/>
</dbReference>
<dbReference type="EMBL" id="WPCR01000002">
    <property type="protein sequence ID" value="NHM13472.1"/>
    <property type="molecule type" value="Genomic_DNA"/>
</dbReference>
<dbReference type="RefSeq" id="WP_166338359.1">
    <property type="nucleotide sequence ID" value="NZ_WPCR01000002.1"/>
</dbReference>
<dbReference type="Pfam" id="PF25583">
    <property type="entry name" value="WCX"/>
    <property type="match status" value="1"/>
</dbReference>
<keyword evidence="4" id="KW-1185">Reference proteome</keyword>
<accession>A0ABX0IKW2</accession>
<comment type="caution">
    <text evidence="3">The sequence shown here is derived from an EMBL/GenBank/DDBJ whole genome shotgun (WGS) entry which is preliminary data.</text>
</comment>
<dbReference type="InterPro" id="IPR051534">
    <property type="entry name" value="CBASS_pafABC_assoc_protein"/>
</dbReference>